<keyword evidence="2" id="KW-0012">Acyltransferase</keyword>
<dbReference type="Proteomes" id="UP000226429">
    <property type="component" value="Unassembled WGS sequence"/>
</dbReference>
<reference evidence="4 5" key="1">
    <citation type="journal article" date="2017" name="Int. J. Syst. Evol. Microbiol.">
        <title>Aquarickettsiella crustaci n. gen. n. sp. (Gammaproteobacteria: Legionellales: Coxiellaceae); a bacterial pathogen of the freshwater crustacean: Gammarus fossarum (Malacostraca: Amphipoda).</title>
        <authorList>
            <person name="Bojko J."/>
            <person name="Dunn A.M."/>
            <person name="Stebbing P.D."/>
            <person name="Van Aerle R."/>
            <person name="Bacela-Spychalska K."/>
            <person name="Bean T.P."/>
            <person name="Stentiford G.D."/>
        </authorList>
    </citation>
    <scope>NUCLEOTIDE SEQUENCE [LARGE SCALE GENOMIC DNA]</scope>
    <source>
        <strain evidence="4">RA15029</strain>
    </source>
</reference>
<feature type="domain" description="N-acetyltransferase" evidence="3">
    <location>
        <begin position="101"/>
        <end position="238"/>
    </location>
</feature>
<comment type="caution">
    <text evidence="4">The sequence shown here is derived from an EMBL/GenBank/DDBJ whole genome shotgun (WGS) entry which is preliminary data.</text>
</comment>
<dbReference type="GO" id="GO:0016747">
    <property type="term" value="F:acyltransferase activity, transferring groups other than amino-acyl groups"/>
    <property type="evidence" value="ECO:0007669"/>
    <property type="project" value="InterPro"/>
</dbReference>
<name>A0A370CFG5_9COXI</name>
<dbReference type="EMBL" id="NMOS02000028">
    <property type="protein sequence ID" value="RDH39898.1"/>
    <property type="molecule type" value="Genomic_DNA"/>
</dbReference>
<dbReference type="InterPro" id="IPR000182">
    <property type="entry name" value="GNAT_dom"/>
</dbReference>
<keyword evidence="1" id="KW-0808">Transferase</keyword>
<dbReference type="SUPFAM" id="SSF55729">
    <property type="entry name" value="Acyl-CoA N-acyltransferases (Nat)"/>
    <property type="match status" value="1"/>
</dbReference>
<protein>
    <submittedName>
        <fullName evidence="4">GNAT family N-acetyltransferase</fullName>
    </submittedName>
</protein>
<proteinExistence type="predicted"/>
<reference evidence="4 5" key="2">
    <citation type="journal article" date="2018" name="J. Invertebr. Pathol.">
        <title>'Candidatus Aquirickettsiella gammari' (Gammaproteobacteria: Legionellales: Coxiellaceae): A bacterial pathogen of the freshwater crustacean Gammarus fossarum (Malacostraca: Amphipoda).</title>
        <authorList>
            <person name="Bojko J."/>
            <person name="Dunn A.M."/>
            <person name="Stebbing P.D."/>
            <person name="van Aerle R."/>
            <person name="Bacela-Spychalska K."/>
            <person name="Bean T.P."/>
            <person name="Urrutia A."/>
            <person name="Stentiford G.D."/>
        </authorList>
    </citation>
    <scope>NUCLEOTIDE SEQUENCE [LARGE SCALE GENOMIC DNA]</scope>
    <source>
        <strain evidence="4">RA15029</strain>
    </source>
</reference>
<evidence type="ECO:0000313" key="4">
    <source>
        <dbReference type="EMBL" id="RDH39898.1"/>
    </source>
</evidence>
<evidence type="ECO:0000259" key="3">
    <source>
        <dbReference type="PROSITE" id="PS51186"/>
    </source>
</evidence>
<dbReference type="CDD" id="cd04301">
    <property type="entry name" value="NAT_SF"/>
    <property type="match status" value="1"/>
</dbReference>
<dbReference type="PANTHER" id="PTHR43420">
    <property type="entry name" value="ACETYLTRANSFERASE"/>
    <property type="match status" value="1"/>
</dbReference>
<dbReference type="AlphaFoldDB" id="A0A370CFG5"/>
<evidence type="ECO:0000313" key="5">
    <source>
        <dbReference type="Proteomes" id="UP000226429"/>
    </source>
</evidence>
<evidence type="ECO:0000256" key="2">
    <source>
        <dbReference type="ARBA" id="ARBA00023315"/>
    </source>
</evidence>
<dbReference type="InterPro" id="IPR050680">
    <property type="entry name" value="YpeA/RimI_acetyltransf"/>
</dbReference>
<accession>A0A370CFG5</accession>
<dbReference type="Gene3D" id="3.40.630.30">
    <property type="match status" value="1"/>
</dbReference>
<dbReference type="PROSITE" id="PS51186">
    <property type="entry name" value="GNAT"/>
    <property type="match status" value="1"/>
</dbReference>
<gene>
    <name evidence="4" type="ORF">CFE62_006640</name>
</gene>
<evidence type="ECO:0000256" key="1">
    <source>
        <dbReference type="ARBA" id="ARBA00022679"/>
    </source>
</evidence>
<sequence>MNNTQLLDWDSDILGISVAKILSPSLNEEKLRNCLQSLKKRGVKLVYWAIDSHDHTAKQAALACDGFLADKKITYFLDLRSLNLAFPYADVEIYPAQIASPELEGIALEIAQFSRFSNDPKLTTEQANTLYKAWINNACQKIAAKIVLVIKKQGFIIGMLSIDEKHGRGDLSLLGVAPDYQGQGLGKRLVYAALAWCIAQNYSFSQVVTHKANVKARHLYETCGFTQEKMEYFYHFWL</sequence>
<dbReference type="PANTHER" id="PTHR43420:SF51">
    <property type="entry name" value="PEPTIDYL-LYSINE N-ACETYLTRANSFERASE YIAC"/>
    <property type="match status" value="1"/>
</dbReference>
<dbReference type="InterPro" id="IPR016181">
    <property type="entry name" value="Acyl_CoA_acyltransferase"/>
</dbReference>
<dbReference type="Pfam" id="PF00583">
    <property type="entry name" value="Acetyltransf_1"/>
    <property type="match status" value="1"/>
</dbReference>
<organism evidence="4 5">
    <name type="scientific">Candidatus Aquirickettsiella gammari</name>
    <dbReference type="NCBI Taxonomy" id="2016198"/>
    <lineage>
        <taxon>Bacteria</taxon>
        <taxon>Pseudomonadati</taxon>
        <taxon>Pseudomonadota</taxon>
        <taxon>Gammaproteobacteria</taxon>
        <taxon>Legionellales</taxon>
        <taxon>Coxiellaceae</taxon>
        <taxon>Candidatus Aquirickettsiella</taxon>
    </lineage>
</organism>
<keyword evidence="5" id="KW-1185">Reference proteome</keyword>